<organism evidence="3 4">
    <name type="scientific">Saccharopolyspora cebuensis</name>
    <dbReference type="NCBI Taxonomy" id="418759"/>
    <lineage>
        <taxon>Bacteria</taxon>
        <taxon>Bacillati</taxon>
        <taxon>Actinomycetota</taxon>
        <taxon>Actinomycetes</taxon>
        <taxon>Pseudonocardiales</taxon>
        <taxon>Pseudonocardiaceae</taxon>
        <taxon>Saccharopolyspora</taxon>
    </lineage>
</organism>
<dbReference type="PANTHER" id="PTHR36834:SF1">
    <property type="entry name" value="INTEGRAL MEMBRANE PROTEIN"/>
    <property type="match status" value="1"/>
</dbReference>
<keyword evidence="1" id="KW-0472">Membrane</keyword>
<dbReference type="InterPro" id="IPR053150">
    <property type="entry name" value="Teicoplanin_resist-assoc"/>
</dbReference>
<proteinExistence type="predicted"/>
<keyword evidence="4" id="KW-1185">Reference proteome</keyword>
<feature type="transmembrane region" description="Helical" evidence="1">
    <location>
        <begin position="45"/>
        <end position="63"/>
    </location>
</feature>
<evidence type="ECO:0000259" key="2">
    <source>
        <dbReference type="Pfam" id="PF04892"/>
    </source>
</evidence>
<accession>A0ABV4CP32</accession>
<protein>
    <submittedName>
        <fullName evidence="3">VanZ family protein</fullName>
    </submittedName>
</protein>
<feature type="transmembrane region" description="Helical" evidence="1">
    <location>
        <begin position="12"/>
        <end position="33"/>
    </location>
</feature>
<keyword evidence="1" id="KW-1133">Transmembrane helix</keyword>
<dbReference type="PANTHER" id="PTHR36834">
    <property type="entry name" value="MEMBRANE PROTEIN-RELATED"/>
    <property type="match status" value="1"/>
</dbReference>
<feature type="transmembrane region" description="Helical" evidence="1">
    <location>
        <begin position="95"/>
        <end position="113"/>
    </location>
</feature>
<evidence type="ECO:0000256" key="1">
    <source>
        <dbReference type="SAM" id="Phobius"/>
    </source>
</evidence>
<dbReference type="RefSeq" id="WP_345362783.1">
    <property type="nucleotide sequence ID" value="NZ_BAABII010000007.1"/>
</dbReference>
<feature type="domain" description="VanZ-like" evidence="2">
    <location>
        <begin position="92"/>
        <end position="168"/>
    </location>
</feature>
<sequence length="209" mass="21929">MEQIFAAFDGLVPAIVVPLVAALLVGAFSQVVRRWSGSVAAAREAVLDALLCFSALAVGFLVFTPQRPSAERFRPEIGTDFSVALAAPPGDSLPWLQLAGNLVLLMPLGMLVPMRLGWPDRAASVAFGGLVAACGIELVQFLAVSGRVASVDDVVLNTAGAALGGLLVRPPWRVPAVAAHGASRRGDRHTAWAVIERVERERAAAAHRP</sequence>
<dbReference type="Proteomes" id="UP001564626">
    <property type="component" value="Unassembled WGS sequence"/>
</dbReference>
<keyword evidence="1" id="KW-0812">Transmembrane</keyword>
<dbReference type="InterPro" id="IPR006976">
    <property type="entry name" value="VanZ-like"/>
</dbReference>
<evidence type="ECO:0000313" key="4">
    <source>
        <dbReference type="Proteomes" id="UP001564626"/>
    </source>
</evidence>
<evidence type="ECO:0000313" key="3">
    <source>
        <dbReference type="EMBL" id="MEY8042855.1"/>
    </source>
</evidence>
<name>A0ABV4CP32_9PSEU</name>
<gene>
    <name evidence="3" type="ORF">AB8O55_25905</name>
</gene>
<feature type="transmembrane region" description="Helical" evidence="1">
    <location>
        <begin position="125"/>
        <end position="143"/>
    </location>
</feature>
<comment type="caution">
    <text evidence="3">The sequence shown here is derived from an EMBL/GenBank/DDBJ whole genome shotgun (WGS) entry which is preliminary data.</text>
</comment>
<reference evidence="3 4" key="1">
    <citation type="submission" date="2024-08" db="EMBL/GenBank/DDBJ databases">
        <title>Genome mining of Saccharopolyspora cebuensis PGLac3 from Nigerian medicinal plant.</title>
        <authorList>
            <person name="Ezeobiora C.E."/>
            <person name="Igbokwe N.H."/>
            <person name="Amin D.H."/>
            <person name="Mendie U.E."/>
        </authorList>
    </citation>
    <scope>NUCLEOTIDE SEQUENCE [LARGE SCALE GENOMIC DNA]</scope>
    <source>
        <strain evidence="3 4">PGLac3</strain>
    </source>
</reference>
<dbReference type="Pfam" id="PF04892">
    <property type="entry name" value="VanZ"/>
    <property type="match status" value="1"/>
</dbReference>
<dbReference type="EMBL" id="JBGEHV010000068">
    <property type="protein sequence ID" value="MEY8042855.1"/>
    <property type="molecule type" value="Genomic_DNA"/>
</dbReference>